<dbReference type="EMBL" id="CP094619">
    <property type="protein sequence ID" value="UQN34892.1"/>
    <property type="molecule type" value="Genomic_DNA"/>
</dbReference>
<evidence type="ECO:0000313" key="1">
    <source>
        <dbReference type="EMBL" id="UQN34892.1"/>
    </source>
</evidence>
<dbReference type="Pfam" id="PF15943">
    <property type="entry name" value="YdaS_toxin"/>
    <property type="match status" value="1"/>
</dbReference>
<dbReference type="Proteomes" id="UP000831759">
    <property type="component" value="Chromosome"/>
</dbReference>
<name>A0ABY4NES1_9BURK</name>
<dbReference type="RefSeq" id="WP_249459691.1">
    <property type="nucleotide sequence ID" value="NZ_CP094619.1"/>
</dbReference>
<dbReference type="GeneID" id="96869532"/>
<dbReference type="SUPFAM" id="SSF47413">
    <property type="entry name" value="lambda repressor-like DNA-binding domains"/>
    <property type="match status" value="1"/>
</dbReference>
<dbReference type="InterPro" id="IPR001387">
    <property type="entry name" value="Cro/C1-type_HTH"/>
</dbReference>
<organism evidence="1 2">
    <name type="scientific">Alcaligenes aquatilis</name>
    <dbReference type="NCBI Taxonomy" id="323284"/>
    <lineage>
        <taxon>Bacteria</taxon>
        <taxon>Pseudomonadati</taxon>
        <taxon>Pseudomonadota</taxon>
        <taxon>Betaproteobacteria</taxon>
        <taxon>Burkholderiales</taxon>
        <taxon>Alcaligenaceae</taxon>
        <taxon>Alcaligenes</taxon>
    </lineage>
</organism>
<dbReference type="InterPro" id="IPR010982">
    <property type="entry name" value="Lambda_DNA-bd_dom_sf"/>
</dbReference>
<proteinExistence type="predicted"/>
<dbReference type="CDD" id="cd00093">
    <property type="entry name" value="HTH_XRE"/>
    <property type="match status" value="1"/>
</dbReference>
<evidence type="ECO:0000313" key="2">
    <source>
        <dbReference type="Proteomes" id="UP000831759"/>
    </source>
</evidence>
<gene>
    <name evidence="1" type="ORF">MTR80_11310</name>
</gene>
<keyword evidence="2" id="KW-1185">Reference proteome</keyword>
<dbReference type="InterPro" id="IPR031856">
    <property type="entry name" value="YdaS_toxin-like"/>
</dbReference>
<dbReference type="Gene3D" id="1.10.260.40">
    <property type="entry name" value="lambda repressor-like DNA-binding domains"/>
    <property type="match status" value="1"/>
</dbReference>
<accession>A0ABY4NES1</accession>
<sequence>MNFDNQSPSENTDGSDHVRRAIKIVGSGVALAERLGVTPVSLNNWASGKRPVPIIRCVEIEEITGGLVTRKQLRPDDWHQIWPELRNQKPLS</sequence>
<reference evidence="1 2" key="1">
    <citation type="journal article" date="2022" name="Int. J. Syst. Evol. Microbiol.">
        <title>Characterization of Alcaligenes aquatilis as a novel member of heterotrophic nitrifier-aerobic denitrifier and its performance in treating piggery wastewater.</title>
        <authorList>
            <person name="Cao X."/>
            <person name="Zhao B."/>
            <person name="Wu Y."/>
            <person name="Huang J."/>
            <person name="Wang H."/>
            <person name="Sun X."/>
            <person name="Li S."/>
        </authorList>
    </citation>
    <scope>NUCLEOTIDE SEQUENCE [LARGE SCALE GENOMIC DNA]</scope>
    <source>
        <strain evidence="1 2">AS1</strain>
    </source>
</reference>
<protein>
    <submittedName>
        <fullName evidence="1">Helix-turn-helix domain-containing protein</fullName>
    </submittedName>
</protein>